<dbReference type="Pfam" id="PF07976">
    <property type="entry name" value="Phe_hydrox_dim"/>
    <property type="match status" value="1"/>
</dbReference>
<dbReference type="PANTHER" id="PTHR43004">
    <property type="entry name" value="TRK SYSTEM POTASSIUM UPTAKE PROTEIN"/>
    <property type="match status" value="1"/>
</dbReference>
<accession>A0A939QNR6</accession>
<comment type="similarity">
    <text evidence="2">Belongs to the PheA/TfdB FAD monooxygenase family.</text>
</comment>
<dbReference type="InterPro" id="IPR038220">
    <property type="entry name" value="PHOX_C_sf"/>
</dbReference>
<evidence type="ECO:0000256" key="4">
    <source>
        <dbReference type="ARBA" id="ARBA00022827"/>
    </source>
</evidence>
<dbReference type="InterPro" id="IPR012941">
    <property type="entry name" value="Phe_hydrox_C_dim_dom"/>
</dbReference>
<evidence type="ECO:0000313" key="8">
    <source>
        <dbReference type="EMBL" id="MBO3661901.1"/>
    </source>
</evidence>
<feature type="domain" description="Phenol hydroxylase-like C-terminal dimerisation" evidence="7">
    <location>
        <begin position="445"/>
        <end position="635"/>
    </location>
</feature>
<evidence type="ECO:0000256" key="5">
    <source>
        <dbReference type="ARBA" id="ARBA00023002"/>
    </source>
</evidence>
<comment type="caution">
    <text evidence="8">The sequence shown here is derived from an EMBL/GenBank/DDBJ whole genome shotgun (WGS) entry which is preliminary data.</text>
</comment>
<feature type="domain" description="FAD-binding" evidence="6">
    <location>
        <begin position="30"/>
        <end position="400"/>
    </location>
</feature>
<dbReference type="InterPro" id="IPR050641">
    <property type="entry name" value="RIFMO-like"/>
</dbReference>
<dbReference type="EMBL" id="JAGFOA010000001">
    <property type="protein sequence ID" value="MBO3661901.1"/>
    <property type="molecule type" value="Genomic_DNA"/>
</dbReference>
<dbReference type="Gene3D" id="3.50.50.60">
    <property type="entry name" value="FAD/NAD(P)-binding domain"/>
    <property type="match status" value="1"/>
</dbReference>
<dbReference type="InterPro" id="IPR002938">
    <property type="entry name" value="FAD-bd"/>
</dbReference>
<dbReference type="GO" id="GO:0016709">
    <property type="term" value="F:oxidoreductase activity, acting on paired donors, with incorporation or reduction of molecular oxygen, NAD(P)H as one donor, and incorporation of one atom of oxygen"/>
    <property type="evidence" value="ECO:0007669"/>
    <property type="project" value="UniProtKB-ARBA"/>
</dbReference>
<evidence type="ECO:0000256" key="1">
    <source>
        <dbReference type="ARBA" id="ARBA00001974"/>
    </source>
</evidence>
<dbReference type="Pfam" id="PF01494">
    <property type="entry name" value="FAD_binding_3"/>
    <property type="match status" value="1"/>
</dbReference>
<dbReference type="GO" id="GO:0071949">
    <property type="term" value="F:FAD binding"/>
    <property type="evidence" value="ECO:0007669"/>
    <property type="project" value="InterPro"/>
</dbReference>
<dbReference type="InterPro" id="IPR036249">
    <property type="entry name" value="Thioredoxin-like_sf"/>
</dbReference>
<dbReference type="RefSeq" id="WP_208499198.1">
    <property type="nucleotide sequence ID" value="NZ_JAGFOA010000001.1"/>
</dbReference>
<keyword evidence="8" id="KW-0503">Monooxygenase</keyword>
<comment type="cofactor">
    <cofactor evidence="1">
        <name>FAD</name>
        <dbReference type="ChEBI" id="CHEBI:57692"/>
    </cofactor>
</comment>
<dbReference type="Gene3D" id="3.40.30.20">
    <property type="match status" value="1"/>
</dbReference>
<evidence type="ECO:0000256" key="3">
    <source>
        <dbReference type="ARBA" id="ARBA00022630"/>
    </source>
</evidence>
<dbReference type="NCBIfam" id="NF006144">
    <property type="entry name" value="PRK08294.1"/>
    <property type="match status" value="1"/>
</dbReference>
<organism evidence="8 9">
    <name type="scientific">Microbacterium stercoris</name>
    <dbReference type="NCBI Taxonomy" id="2820289"/>
    <lineage>
        <taxon>Bacteria</taxon>
        <taxon>Bacillati</taxon>
        <taxon>Actinomycetota</taxon>
        <taxon>Actinomycetes</taxon>
        <taxon>Micrococcales</taxon>
        <taxon>Microbacteriaceae</taxon>
        <taxon>Microbacterium</taxon>
    </lineage>
</organism>
<keyword evidence="3" id="KW-0285">Flavoprotein</keyword>
<keyword evidence="4" id="KW-0274">FAD</keyword>
<dbReference type="Proteomes" id="UP000680132">
    <property type="component" value="Unassembled WGS sequence"/>
</dbReference>
<evidence type="ECO:0000256" key="2">
    <source>
        <dbReference type="ARBA" id="ARBA00007801"/>
    </source>
</evidence>
<dbReference type="CDD" id="cd02979">
    <property type="entry name" value="PHOX_C"/>
    <property type="match status" value="1"/>
</dbReference>
<keyword evidence="9" id="KW-1185">Reference proteome</keyword>
<dbReference type="Gene3D" id="3.30.9.10">
    <property type="entry name" value="D-Amino Acid Oxidase, subunit A, domain 2"/>
    <property type="match status" value="1"/>
</dbReference>
<name>A0A939QNR6_9MICO</name>
<dbReference type="PRINTS" id="PR00420">
    <property type="entry name" value="RNGMNOXGNASE"/>
</dbReference>
<evidence type="ECO:0000313" key="9">
    <source>
        <dbReference type="Proteomes" id="UP000680132"/>
    </source>
</evidence>
<dbReference type="InterPro" id="IPR036188">
    <property type="entry name" value="FAD/NAD-bd_sf"/>
</dbReference>
<reference evidence="8" key="1">
    <citation type="submission" date="2021-03" db="EMBL/GenBank/DDBJ databases">
        <title>Microbacterium sp. nov., a novel actinobacterium isolated from cow dung.</title>
        <authorList>
            <person name="Zhang L."/>
        </authorList>
    </citation>
    <scope>NUCLEOTIDE SEQUENCE</scope>
    <source>
        <strain evidence="8">NEAU-LLB</strain>
    </source>
</reference>
<dbReference type="SUPFAM" id="SSF52833">
    <property type="entry name" value="Thioredoxin-like"/>
    <property type="match status" value="1"/>
</dbReference>
<proteinExistence type="inferred from homology"/>
<dbReference type="PANTHER" id="PTHR43004:SF19">
    <property type="entry name" value="BINDING MONOOXYGENASE, PUTATIVE (JCVI)-RELATED"/>
    <property type="match status" value="1"/>
</dbReference>
<gene>
    <name evidence="8" type="ORF">J5V96_00070</name>
</gene>
<dbReference type="SUPFAM" id="SSF54373">
    <property type="entry name" value="FAD-linked reductases, C-terminal domain"/>
    <property type="match status" value="1"/>
</dbReference>
<sequence>MQFFADGYHPGDPTIAPEHPQRWQPGLPAEIDVLIVGTGPAGLVLAAQLARFPGIRTRIVERRTGPLLRGQADGVSCRSVEMLQAFGIAQKLLSEAYWVNETIMWQPDPDDRRRIVRTSRVQDVADGLSEMPHVIMNQARVHDYLLESARAQPARLEPDYGWEFVSLQSPDDDGPVLVTLAHRDDTGEATGRTRTIRARYVIGADGARSRVRTAIGRALSGDAANHAWGVMDVLADSDFPDLRFKTMIQSDGHGSILLIPREGGRLVRVYVDLGTVTDESRERVRAMTAAEITDIANGVLHPYSLDVKQTVWSSVYEVAQRIADGFDDAAGRDRAPRVFIAGDACHTHSAKAGQGMNVSMQDAFNLGWKLAAVLEGRADASLLETYDAERRPIAQELIDFDREWSAMLAQPAQDPDHPERGGVTAAELATYWARQGRYTAGVAARYAPGRLTGKGTHQHLATGFEIGTRFHSAEVVRVGDGRLLQLGHTHEADGRWRLYAFADAGEQALRALLGWLRTDPSSPVVRTRRDGDDIDALIDVRAILQSPLHDVDFAGLPEILRPRTGRLGLVDYEKAFTAAPTGSAATAGIDIYGERGVSREAGALVVVRPDQYVAHVLPLDARGELTGFFEGILLSAS</sequence>
<evidence type="ECO:0000259" key="7">
    <source>
        <dbReference type="Pfam" id="PF07976"/>
    </source>
</evidence>
<protein>
    <submittedName>
        <fullName evidence="8">FAD-dependent monooxygenase</fullName>
    </submittedName>
</protein>
<keyword evidence="5" id="KW-0560">Oxidoreductase</keyword>
<evidence type="ECO:0000259" key="6">
    <source>
        <dbReference type="Pfam" id="PF01494"/>
    </source>
</evidence>
<dbReference type="AlphaFoldDB" id="A0A939QNR6"/>
<dbReference type="SUPFAM" id="SSF51905">
    <property type="entry name" value="FAD/NAD(P)-binding domain"/>
    <property type="match status" value="1"/>
</dbReference>